<dbReference type="RefSeq" id="WP_093959698.1">
    <property type="nucleotide sequence ID" value="NZ_NEWD01000004.1"/>
</dbReference>
<keyword evidence="3" id="KW-1185">Reference proteome</keyword>
<gene>
    <name evidence="2" type="ORF">Tam10B_0516</name>
</gene>
<proteinExistence type="predicted"/>
<dbReference type="AlphaFoldDB" id="A0A229W0V7"/>
<evidence type="ECO:0000313" key="3">
    <source>
        <dbReference type="Proteomes" id="UP000215433"/>
    </source>
</evidence>
<protein>
    <submittedName>
        <fullName evidence="2">Transposase for insertion sequence element IS3 family protein</fullName>
    </submittedName>
</protein>
<evidence type="ECO:0000256" key="1">
    <source>
        <dbReference type="SAM" id="MobiDB-lite"/>
    </source>
</evidence>
<comment type="caution">
    <text evidence="2">The sequence shown here is derived from an EMBL/GenBank/DDBJ whole genome shotgun (WGS) entry which is preliminary data.</text>
</comment>
<evidence type="ECO:0000313" key="2">
    <source>
        <dbReference type="EMBL" id="OXN01513.1"/>
    </source>
</evidence>
<dbReference type="OrthoDB" id="3231571at2"/>
<dbReference type="EMBL" id="NEWD01000004">
    <property type="protein sequence ID" value="OXN01513.1"/>
    <property type="molecule type" value="Genomic_DNA"/>
</dbReference>
<reference evidence="2 3" key="1">
    <citation type="submission" date="2017-05" db="EMBL/GenBank/DDBJ databases">
        <title>Bifidobacterium vansinderenii sp. nov.</title>
        <authorList>
            <person name="Lugli G.A."/>
            <person name="Duranti S."/>
            <person name="Mangifesta M."/>
        </authorList>
    </citation>
    <scope>NUCLEOTIDE SEQUENCE [LARGE SCALE GENOMIC DNA]</scope>
    <source>
        <strain evidence="2 3">Tam10B</strain>
    </source>
</reference>
<dbReference type="Proteomes" id="UP000215433">
    <property type="component" value="Unassembled WGS sequence"/>
</dbReference>
<feature type="region of interest" description="Disordered" evidence="1">
    <location>
        <begin position="1"/>
        <end position="21"/>
    </location>
</feature>
<name>A0A229W0V7_9BIFI</name>
<organism evidence="2 3">
    <name type="scientific">Bifidobacterium vansinderenii</name>
    <dbReference type="NCBI Taxonomy" id="1984871"/>
    <lineage>
        <taxon>Bacteria</taxon>
        <taxon>Bacillati</taxon>
        <taxon>Actinomycetota</taxon>
        <taxon>Actinomycetes</taxon>
        <taxon>Bifidobacteriales</taxon>
        <taxon>Bifidobacteriaceae</taxon>
        <taxon>Bifidobacterium</taxon>
    </lineage>
</organism>
<sequence length="107" mass="12442">MSQQTYMGETPAESQGKPRGFTASQRQLLESLDAVSHVDTRGNIHYTKEFSKHAIEEYKRGKGPKQIFAEAGFPLEIMGYKRIERAMYRWRHAYDTPICVPRENMFI</sequence>
<accession>A0A229W0V7</accession>